<keyword evidence="3" id="KW-1185">Reference proteome</keyword>
<comment type="caution">
    <text evidence="2">The sequence shown here is derived from an EMBL/GenBank/DDBJ whole genome shotgun (WGS) entry which is preliminary data.</text>
</comment>
<evidence type="ECO:0000313" key="3">
    <source>
        <dbReference type="Proteomes" id="UP001374579"/>
    </source>
</evidence>
<dbReference type="Gene3D" id="2.10.90.10">
    <property type="entry name" value="Cystine-knot cytokines"/>
    <property type="match status" value="1"/>
</dbReference>
<feature type="chain" id="PRO_5042898106" evidence="1">
    <location>
        <begin position="26"/>
        <end position="138"/>
    </location>
</feature>
<keyword evidence="1" id="KW-0732">Signal</keyword>
<organism evidence="2 3">
    <name type="scientific">Littorina saxatilis</name>
    <dbReference type="NCBI Taxonomy" id="31220"/>
    <lineage>
        <taxon>Eukaryota</taxon>
        <taxon>Metazoa</taxon>
        <taxon>Spiralia</taxon>
        <taxon>Lophotrochozoa</taxon>
        <taxon>Mollusca</taxon>
        <taxon>Gastropoda</taxon>
        <taxon>Caenogastropoda</taxon>
        <taxon>Littorinimorpha</taxon>
        <taxon>Littorinoidea</taxon>
        <taxon>Littorinidae</taxon>
        <taxon>Littorina</taxon>
    </lineage>
</organism>
<dbReference type="Proteomes" id="UP001374579">
    <property type="component" value="Unassembled WGS sequence"/>
</dbReference>
<evidence type="ECO:0000313" key="2">
    <source>
        <dbReference type="EMBL" id="KAK7090167.1"/>
    </source>
</evidence>
<proteinExistence type="predicted"/>
<sequence>MVLLKPSPISVLVTAVSLMTTQSSAALLMRGSCQKSHKSVHFRVPGYLTSPIHTNECRETVSSSIAPVVSLNPGELLLFRRHYSTCCCAITETSLHETELQSADGRPPITLQYRRIEECVCVDCADLSTHRRVVLDTR</sequence>
<name>A0AAN9G0B9_9CAEN</name>
<gene>
    <name evidence="2" type="ORF">V1264_010000</name>
</gene>
<accession>A0AAN9G0B9</accession>
<dbReference type="InterPro" id="IPR029034">
    <property type="entry name" value="Cystine-knot_cytokine"/>
</dbReference>
<evidence type="ECO:0000256" key="1">
    <source>
        <dbReference type="SAM" id="SignalP"/>
    </source>
</evidence>
<dbReference type="AlphaFoldDB" id="A0AAN9G0B9"/>
<protein>
    <submittedName>
        <fullName evidence="2">Uncharacterized protein</fullName>
    </submittedName>
</protein>
<reference evidence="2 3" key="1">
    <citation type="submission" date="2024-02" db="EMBL/GenBank/DDBJ databases">
        <title>Chromosome-scale genome assembly of the rough periwinkle Littorina saxatilis.</title>
        <authorList>
            <person name="De Jode A."/>
            <person name="Faria R."/>
            <person name="Formenti G."/>
            <person name="Sims Y."/>
            <person name="Smith T.P."/>
            <person name="Tracey A."/>
            <person name="Wood J.M.D."/>
            <person name="Zagrodzka Z.B."/>
            <person name="Johannesson K."/>
            <person name="Butlin R.K."/>
            <person name="Leder E.H."/>
        </authorList>
    </citation>
    <scope>NUCLEOTIDE SEQUENCE [LARGE SCALE GENOMIC DNA]</scope>
    <source>
        <strain evidence="2">Snail1</strain>
        <tissue evidence="2">Muscle</tissue>
    </source>
</reference>
<feature type="signal peptide" evidence="1">
    <location>
        <begin position="1"/>
        <end position="25"/>
    </location>
</feature>
<dbReference type="EMBL" id="JBAMIC010000024">
    <property type="protein sequence ID" value="KAK7090167.1"/>
    <property type="molecule type" value="Genomic_DNA"/>
</dbReference>